<evidence type="ECO:0000256" key="5">
    <source>
        <dbReference type="PROSITE-ProRule" id="PRU00169"/>
    </source>
</evidence>
<evidence type="ECO:0000256" key="1">
    <source>
        <dbReference type="ARBA" id="ARBA00022741"/>
    </source>
</evidence>
<dbReference type="Pfam" id="PF00072">
    <property type="entry name" value="Response_reg"/>
    <property type="match status" value="1"/>
</dbReference>
<keyword evidence="9" id="KW-1185">Reference proteome</keyword>
<evidence type="ECO:0000313" key="9">
    <source>
        <dbReference type="Proteomes" id="UP001165089"/>
    </source>
</evidence>
<feature type="modified residue" description="4-aspartylphosphate" evidence="5">
    <location>
        <position position="51"/>
    </location>
</feature>
<feature type="domain" description="Response regulatory" evidence="7">
    <location>
        <begin position="2"/>
        <end position="116"/>
    </location>
</feature>
<accession>A0ABQ5QA70</accession>
<keyword evidence="3" id="KW-0805">Transcription regulation</keyword>
<protein>
    <submittedName>
        <fullName evidence="8">Sigma-54-dependent Fis family transcriptional regulator</fullName>
    </submittedName>
</protein>
<dbReference type="SMART" id="SM00448">
    <property type="entry name" value="REC"/>
    <property type="match status" value="1"/>
</dbReference>
<dbReference type="SUPFAM" id="SSF46689">
    <property type="entry name" value="Homeodomain-like"/>
    <property type="match status" value="1"/>
</dbReference>
<evidence type="ECO:0000259" key="6">
    <source>
        <dbReference type="PROSITE" id="PS50045"/>
    </source>
</evidence>
<dbReference type="InterPro" id="IPR009057">
    <property type="entry name" value="Homeodomain-like_sf"/>
</dbReference>
<dbReference type="SUPFAM" id="SSF52172">
    <property type="entry name" value="CheY-like"/>
    <property type="match status" value="1"/>
</dbReference>
<keyword evidence="5" id="KW-0597">Phosphoprotein</keyword>
<dbReference type="Proteomes" id="UP001165089">
    <property type="component" value="Unassembled WGS sequence"/>
</dbReference>
<dbReference type="Gene3D" id="3.40.50.2300">
    <property type="match status" value="1"/>
</dbReference>
<name>A0ABQ5QA70_9BACT</name>
<dbReference type="InterPro" id="IPR002197">
    <property type="entry name" value="HTH_Fis"/>
</dbReference>
<gene>
    <name evidence="8" type="ORF">GETHPA_29830</name>
</gene>
<comment type="caution">
    <text evidence="8">The sequence shown here is derived from an EMBL/GenBank/DDBJ whole genome shotgun (WGS) entry which is preliminary data.</text>
</comment>
<dbReference type="InterPro" id="IPR001789">
    <property type="entry name" value="Sig_transdc_resp-reg_receiver"/>
</dbReference>
<dbReference type="Gene3D" id="1.10.8.60">
    <property type="match status" value="1"/>
</dbReference>
<dbReference type="CDD" id="cd00156">
    <property type="entry name" value="REC"/>
    <property type="match status" value="1"/>
</dbReference>
<keyword evidence="2" id="KW-0067">ATP-binding</keyword>
<dbReference type="RefSeq" id="WP_285727777.1">
    <property type="nucleotide sequence ID" value="NZ_BSDD01000007.1"/>
</dbReference>
<dbReference type="InterPro" id="IPR027417">
    <property type="entry name" value="P-loop_NTPase"/>
</dbReference>
<dbReference type="InterPro" id="IPR011006">
    <property type="entry name" value="CheY-like_superfamily"/>
</dbReference>
<keyword evidence="4" id="KW-0804">Transcription</keyword>
<dbReference type="PANTHER" id="PTHR32071">
    <property type="entry name" value="TRANSCRIPTIONAL REGULATORY PROTEIN"/>
    <property type="match status" value="1"/>
</dbReference>
<dbReference type="PROSITE" id="PS50110">
    <property type="entry name" value="RESPONSE_REGULATORY"/>
    <property type="match status" value="1"/>
</dbReference>
<dbReference type="InterPro" id="IPR058031">
    <property type="entry name" value="AAA_lid_NorR"/>
</dbReference>
<dbReference type="InterPro" id="IPR002078">
    <property type="entry name" value="Sigma_54_int"/>
</dbReference>
<dbReference type="SUPFAM" id="SSF52540">
    <property type="entry name" value="P-loop containing nucleoside triphosphate hydrolases"/>
    <property type="match status" value="1"/>
</dbReference>
<dbReference type="EMBL" id="BSDD01000007">
    <property type="protein sequence ID" value="GLH71449.1"/>
    <property type="molecule type" value="Genomic_DNA"/>
</dbReference>
<organism evidence="8 9">
    <name type="scientific">Geothrix rubra</name>
    <dbReference type="NCBI Taxonomy" id="2927977"/>
    <lineage>
        <taxon>Bacteria</taxon>
        <taxon>Pseudomonadati</taxon>
        <taxon>Acidobacteriota</taxon>
        <taxon>Holophagae</taxon>
        <taxon>Holophagales</taxon>
        <taxon>Holophagaceae</taxon>
        <taxon>Geothrix</taxon>
    </lineage>
</organism>
<evidence type="ECO:0000256" key="3">
    <source>
        <dbReference type="ARBA" id="ARBA00023015"/>
    </source>
</evidence>
<dbReference type="Gene3D" id="3.40.50.300">
    <property type="entry name" value="P-loop containing nucleotide triphosphate hydrolases"/>
    <property type="match status" value="1"/>
</dbReference>
<evidence type="ECO:0000256" key="4">
    <source>
        <dbReference type="ARBA" id="ARBA00023163"/>
    </source>
</evidence>
<evidence type="ECO:0000256" key="2">
    <source>
        <dbReference type="ARBA" id="ARBA00022840"/>
    </source>
</evidence>
<proteinExistence type="predicted"/>
<keyword evidence="1" id="KW-0547">Nucleotide-binding</keyword>
<sequence length="418" mass="45646">MDLLLVEDKDSFRRLLARALEGSVWSVRAVADPQEALAALAERPAQVLVTDLRLPGMNGLELIRRARRLQPGLRVVLMSAFGEPKDIVEAMKLGADDFLPKPFDLDAFLALLDRLRALVGAPPPNPAEPWIAFSPAMLALDEALRRASESDHPVLFRGERGAGKGRAARRLHLLRHPAAPYLVLAAATLGPEGPDPTTLRLLQGGSLYLAGLEHLRAEAVPALAQAMDTPLGRGLHWMAGAPEGVPLPDGLAQRLGALALRVPPLRERREDLLPLVRHFLEWAAAREGRPTPWLEHGAERALLEHRWPGNVRELEVLAGRTLLFAEGHAIRHFPDLRLGEAVPMCLAWPDRGSLEAMLKALGREAEAQLLARALREAGGELPRAAEGLGLTPRALAQRLRDHGIPLEDEGWPMPKKAP</sequence>
<dbReference type="PANTHER" id="PTHR32071:SF57">
    <property type="entry name" value="C4-DICARBOXYLATE TRANSPORT TRANSCRIPTIONAL REGULATORY PROTEIN DCTD"/>
    <property type="match status" value="1"/>
</dbReference>
<dbReference type="Pfam" id="PF02954">
    <property type="entry name" value="HTH_8"/>
    <property type="match status" value="1"/>
</dbReference>
<dbReference type="Pfam" id="PF25601">
    <property type="entry name" value="AAA_lid_14"/>
    <property type="match status" value="1"/>
</dbReference>
<dbReference type="PROSITE" id="PS50045">
    <property type="entry name" value="SIGMA54_INTERACT_4"/>
    <property type="match status" value="1"/>
</dbReference>
<feature type="domain" description="Sigma-54 factor interaction" evidence="6">
    <location>
        <begin position="116"/>
        <end position="323"/>
    </location>
</feature>
<reference evidence="8 9" key="1">
    <citation type="journal article" date="2023" name="Antonie Van Leeuwenhoek">
        <title>Mesoterricola silvestris gen. nov., sp. nov., Mesoterricola sediminis sp. nov., Geothrix oryzae sp. nov., Geothrix edaphica sp. nov., Geothrix rubra sp. nov., and Geothrix limicola sp. nov., six novel members of Acidobacteriota isolated from soils.</title>
        <authorList>
            <person name="Itoh H."/>
            <person name="Sugisawa Y."/>
            <person name="Mise K."/>
            <person name="Xu Z."/>
            <person name="Kuniyasu M."/>
            <person name="Ushijima N."/>
            <person name="Kawano K."/>
            <person name="Kobayashi E."/>
            <person name="Shiratori Y."/>
            <person name="Masuda Y."/>
            <person name="Senoo K."/>
        </authorList>
    </citation>
    <scope>NUCLEOTIDE SEQUENCE [LARGE SCALE GENOMIC DNA]</scope>
    <source>
        <strain evidence="8 9">Red803</strain>
    </source>
</reference>
<evidence type="ECO:0000313" key="8">
    <source>
        <dbReference type="EMBL" id="GLH71449.1"/>
    </source>
</evidence>
<evidence type="ECO:0000259" key="7">
    <source>
        <dbReference type="PROSITE" id="PS50110"/>
    </source>
</evidence>
<dbReference type="PRINTS" id="PR01590">
    <property type="entry name" value="HTHFIS"/>
</dbReference>
<dbReference type="Gene3D" id="1.10.10.60">
    <property type="entry name" value="Homeodomain-like"/>
    <property type="match status" value="1"/>
</dbReference>